<organism evidence="1">
    <name type="scientific">marine sediment metagenome</name>
    <dbReference type="NCBI Taxonomy" id="412755"/>
    <lineage>
        <taxon>unclassified sequences</taxon>
        <taxon>metagenomes</taxon>
        <taxon>ecological metagenomes</taxon>
    </lineage>
</organism>
<protein>
    <submittedName>
        <fullName evidence="1">Uncharacterized protein</fullName>
    </submittedName>
</protein>
<proteinExistence type="predicted"/>
<dbReference type="Pfam" id="PF12322">
    <property type="entry name" value="T4_baseplate"/>
    <property type="match status" value="1"/>
</dbReference>
<evidence type="ECO:0000313" key="1">
    <source>
        <dbReference type="EMBL" id="KKM57688.1"/>
    </source>
</evidence>
<gene>
    <name evidence="1" type="ORF">LCGC14_1550460</name>
</gene>
<dbReference type="AlphaFoldDB" id="A0A0F9L6E0"/>
<name>A0A0F9L6E0_9ZZZZ</name>
<dbReference type="InterPro" id="IPR024364">
    <property type="entry name" value="Baseplate_phage_T4-like"/>
</dbReference>
<sequence>MGETKEPQTEQAELGFTTVNLPSRGVLYDDKIPDGQVGVRKIMGSEEALLLAQGSQGLERMEITLKKCVRLPNDFKHSDLLMTDRMACMLAMRTITFGPRYQFDYKCRYCGQQQQAEISILEDLDEATPDSLALKMAEKGIEDWTLEEPVHLDLPDAKKHITLRFLRGYDEQKIVRRTKRLLLQSVDPGDPSYLFRFALQIVSIDEEELDSKAGLSKRELFVRKLTATDTAAIRIAVDEVEPGIDLTVYPECRGCGAANSMPMPFTAEFFRPTRL</sequence>
<dbReference type="EMBL" id="LAZR01011846">
    <property type="protein sequence ID" value="KKM57688.1"/>
    <property type="molecule type" value="Genomic_DNA"/>
</dbReference>
<reference evidence="1" key="1">
    <citation type="journal article" date="2015" name="Nature">
        <title>Complex archaea that bridge the gap between prokaryotes and eukaryotes.</title>
        <authorList>
            <person name="Spang A."/>
            <person name="Saw J.H."/>
            <person name="Jorgensen S.L."/>
            <person name="Zaremba-Niedzwiedzka K."/>
            <person name="Martijn J."/>
            <person name="Lind A.E."/>
            <person name="van Eijk R."/>
            <person name="Schleper C."/>
            <person name="Guy L."/>
            <person name="Ettema T.J."/>
        </authorList>
    </citation>
    <scope>NUCLEOTIDE SEQUENCE</scope>
</reference>
<accession>A0A0F9L6E0</accession>
<comment type="caution">
    <text evidence="1">The sequence shown here is derived from an EMBL/GenBank/DDBJ whole genome shotgun (WGS) entry which is preliminary data.</text>
</comment>